<protein>
    <submittedName>
        <fullName evidence="2">Unannotated protein</fullName>
    </submittedName>
</protein>
<feature type="transmembrane region" description="Helical" evidence="1">
    <location>
        <begin position="38"/>
        <end position="60"/>
    </location>
</feature>
<feature type="transmembrane region" description="Helical" evidence="1">
    <location>
        <begin position="12"/>
        <end position="32"/>
    </location>
</feature>
<accession>A0A6J7JT77</accession>
<organism evidence="2">
    <name type="scientific">freshwater metagenome</name>
    <dbReference type="NCBI Taxonomy" id="449393"/>
    <lineage>
        <taxon>unclassified sequences</taxon>
        <taxon>metagenomes</taxon>
        <taxon>ecological metagenomes</taxon>
    </lineage>
</organism>
<dbReference type="AlphaFoldDB" id="A0A6J7JT77"/>
<evidence type="ECO:0000256" key="1">
    <source>
        <dbReference type="SAM" id="Phobius"/>
    </source>
</evidence>
<evidence type="ECO:0000313" key="2">
    <source>
        <dbReference type="EMBL" id="CAB4945859.1"/>
    </source>
</evidence>
<keyword evidence="1" id="KW-0472">Membrane</keyword>
<keyword evidence="1" id="KW-0812">Transmembrane</keyword>
<reference evidence="2" key="1">
    <citation type="submission" date="2020-05" db="EMBL/GenBank/DDBJ databases">
        <authorList>
            <person name="Chiriac C."/>
            <person name="Salcher M."/>
            <person name="Ghai R."/>
            <person name="Kavagutti S V."/>
        </authorList>
    </citation>
    <scope>NUCLEOTIDE SEQUENCE</scope>
</reference>
<name>A0A6J7JT77_9ZZZZ</name>
<proteinExistence type="predicted"/>
<keyword evidence="1" id="KW-1133">Transmembrane helix</keyword>
<sequence length="74" mass="7887">MASLKNIIGVRVYLTISAISGVIVGFIVWGGLRDLAKSLIWGGLAFIVVLVAIATLDLSLRGAEPEDPNQPRLK</sequence>
<gene>
    <name evidence="2" type="ORF">UFOPK3837_00111</name>
</gene>
<dbReference type="EMBL" id="CAFBNO010000002">
    <property type="protein sequence ID" value="CAB4945859.1"/>
    <property type="molecule type" value="Genomic_DNA"/>
</dbReference>